<name>A0A939EWA1_9BACT</name>
<gene>
    <name evidence="1" type="ORF">J0X19_12045</name>
</gene>
<accession>A0A939EWA1</accession>
<protein>
    <submittedName>
        <fullName evidence="1">Uncharacterized protein</fullName>
    </submittedName>
</protein>
<keyword evidence="2" id="KW-1185">Reference proteome</keyword>
<dbReference type="InterPro" id="IPR046037">
    <property type="entry name" value="DUF5995"/>
</dbReference>
<comment type="caution">
    <text evidence="1">The sequence shown here is derived from an EMBL/GenBank/DDBJ whole genome shotgun (WGS) entry which is preliminary data.</text>
</comment>
<evidence type="ECO:0000313" key="1">
    <source>
        <dbReference type="EMBL" id="MBO0358680.1"/>
    </source>
</evidence>
<sequence>MEPRTISEVVTAIDDIVQYCQQHRNRAGYFAALYKRMTMAVAEGIAAGAFENGPRMEQLDVVFAQRYLSAWHAYQQQGECTNSWKYAFDGCLNQSLTVLQQLVLGINTHINLDLAIAAATVAPGAGIHALQHDFNRINEVITSLIDDVQQCLEQVWFPMRWLKRVAATQQTDVLDFSIGAARKAAWANAVLLANMRPQQQQLHIRAMDATVHSLGRKIINPGLWSKALLQAVRATEYEDVARTIRLIDTTVV</sequence>
<reference evidence="1" key="1">
    <citation type="submission" date="2021-03" db="EMBL/GenBank/DDBJ databases">
        <authorList>
            <person name="Kim M.K."/>
        </authorList>
    </citation>
    <scope>NUCLEOTIDE SEQUENCE</scope>
    <source>
        <strain evidence="1">BT186</strain>
    </source>
</reference>
<dbReference type="Pfam" id="PF19458">
    <property type="entry name" value="DUF5995"/>
    <property type="match status" value="1"/>
</dbReference>
<dbReference type="AlphaFoldDB" id="A0A939EWA1"/>
<proteinExistence type="predicted"/>
<dbReference type="Proteomes" id="UP000664144">
    <property type="component" value="Unassembled WGS sequence"/>
</dbReference>
<evidence type="ECO:0000313" key="2">
    <source>
        <dbReference type="Proteomes" id="UP000664144"/>
    </source>
</evidence>
<organism evidence="1 2">
    <name type="scientific">Hymenobacter telluris</name>
    <dbReference type="NCBI Taxonomy" id="2816474"/>
    <lineage>
        <taxon>Bacteria</taxon>
        <taxon>Pseudomonadati</taxon>
        <taxon>Bacteroidota</taxon>
        <taxon>Cytophagia</taxon>
        <taxon>Cytophagales</taxon>
        <taxon>Hymenobacteraceae</taxon>
        <taxon>Hymenobacter</taxon>
    </lineage>
</organism>
<dbReference type="EMBL" id="JAFLQZ010000006">
    <property type="protein sequence ID" value="MBO0358680.1"/>
    <property type="molecule type" value="Genomic_DNA"/>
</dbReference>